<evidence type="ECO:0000313" key="1">
    <source>
        <dbReference type="EMBL" id="SUQ60939.1"/>
    </source>
</evidence>
<dbReference type="RefSeq" id="WP_115084795.1">
    <property type="nucleotide sequence ID" value="NZ_CBCSFG010000002.1"/>
</dbReference>
<evidence type="ECO:0000313" key="2">
    <source>
        <dbReference type="Proteomes" id="UP000255177"/>
    </source>
</evidence>
<name>A0A380SSI6_9PSED</name>
<proteinExistence type="predicted"/>
<reference evidence="2" key="1">
    <citation type="submission" date="2018-07" db="EMBL/GenBank/DDBJ databases">
        <authorList>
            <person name="Blom J."/>
        </authorList>
    </citation>
    <scope>NUCLEOTIDE SEQUENCE [LARGE SCALE GENOMIC DNA]</scope>
    <source>
        <strain evidence="2">CCOS 864</strain>
    </source>
</reference>
<dbReference type="Proteomes" id="UP000255177">
    <property type="component" value="Unassembled WGS sequence"/>
</dbReference>
<protein>
    <submittedName>
        <fullName evidence="1">Uncharacterized protein</fullName>
    </submittedName>
</protein>
<sequence length="106" mass="12167">MSALERLDSPLTPLRNDVWAASNVHSDVCYQLQVEAEPDSLCRLLNLFALQFLVPHRLKVEQEDDLLNVEIGISGLSWHRAELIAQKMRNLICVTEVQLNETRKAW</sequence>
<organism evidence="1 2">
    <name type="scientific">Pseudomonas wadenswilerensis</name>
    <dbReference type="NCBI Taxonomy" id="1785161"/>
    <lineage>
        <taxon>Bacteria</taxon>
        <taxon>Pseudomonadati</taxon>
        <taxon>Pseudomonadota</taxon>
        <taxon>Gammaproteobacteria</taxon>
        <taxon>Pseudomonadales</taxon>
        <taxon>Pseudomonadaceae</taxon>
        <taxon>Pseudomonas</taxon>
    </lineage>
</organism>
<keyword evidence="2" id="KW-1185">Reference proteome</keyword>
<gene>
    <name evidence="1" type="ORF">CCOS864_00343</name>
</gene>
<accession>A0A380SSI6</accession>
<dbReference type="AlphaFoldDB" id="A0A380SSI6"/>
<dbReference type="EMBL" id="UIDD01000001">
    <property type="protein sequence ID" value="SUQ60939.1"/>
    <property type="molecule type" value="Genomic_DNA"/>
</dbReference>